<evidence type="ECO:0000256" key="15">
    <source>
        <dbReference type="RuleBase" id="RU004519"/>
    </source>
</evidence>
<dbReference type="InterPro" id="IPR005786">
    <property type="entry name" value="B_amino_transII"/>
</dbReference>
<comment type="catalytic activity">
    <reaction evidence="11 14">
        <text>L-leucine + 2-oxoglutarate = 4-methyl-2-oxopentanoate + L-glutamate</text>
        <dbReference type="Rhea" id="RHEA:18321"/>
        <dbReference type="ChEBI" id="CHEBI:16810"/>
        <dbReference type="ChEBI" id="CHEBI:17865"/>
        <dbReference type="ChEBI" id="CHEBI:29985"/>
        <dbReference type="ChEBI" id="CHEBI:57427"/>
        <dbReference type="EC" id="2.6.1.42"/>
    </reaction>
</comment>
<evidence type="ECO:0000256" key="1">
    <source>
        <dbReference type="ARBA" id="ARBA00001933"/>
    </source>
</evidence>
<organism evidence="16 17">
    <name type="scientific">Dysosmobacter acutus</name>
    <dbReference type="NCBI Taxonomy" id="2841504"/>
    <lineage>
        <taxon>Bacteria</taxon>
        <taxon>Bacillati</taxon>
        <taxon>Bacillota</taxon>
        <taxon>Clostridia</taxon>
        <taxon>Eubacteriales</taxon>
        <taxon>Oscillospiraceae</taxon>
        <taxon>Dysosmobacter</taxon>
    </lineage>
</organism>
<evidence type="ECO:0000256" key="7">
    <source>
        <dbReference type="ARBA" id="ARBA00022898"/>
    </source>
</evidence>
<name>A0ABS6F4Y5_9FIRM</name>
<dbReference type="PROSITE" id="PS00770">
    <property type="entry name" value="AA_TRANSFER_CLASS_4"/>
    <property type="match status" value="1"/>
</dbReference>
<comment type="caution">
    <text evidence="16">The sequence shown here is derived from an EMBL/GenBank/DDBJ whole genome shotgun (WGS) entry which is preliminary data.</text>
</comment>
<dbReference type="Proteomes" id="UP000787672">
    <property type="component" value="Unassembled WGS sequence"/>
</dbReference>
<comment type="pathway">
    <text evidence="2 15">Amino-acid biosynthesis; L-isoleucine biosynthesis; L-isoleucine from 2-oxobutanoate: step 4/4.</text>
</comment>
<reference evidence="16 17" key="1">
    <citation type="submission" date="2021-06" db="EMBL/GenBank/DDBJ databases">
        <authorList>
            <person name="Sun Q."/>
            <person name="Li D."/>
        </authorList>
    </citation>
    <scope>NUCLEOTIDE SEQUENCE [LARGE SCALE GENOMIC DNA]</scope>
    <source>
        <strain evidence="16 17">MSJ-2</strain>
    </source>
</reference>
<evidence type="ECO:0000313" key="17">
    <source>
        <dbReference type="Proteomes" id="UP000787672"/>
    </source>
</evidence>
<evidence type="ECO:0000313" key="16">
    <source>
        <dbReference type="EMBL" id="MBU5625352.1"/>
    </source>
</evidence>
<keyword evidence="7 13" id="KW-0663">Pyridoxal phosphate</keyword>
<dbReference type="InterPro" id="IPR001544">
    <property type="entry name" value="Aminotrans_IV"/>
</dbReference>
<evidence type="ECO:0000256" key="2">
    <source>
        <dbReference type="ARBA" id="ARBA00004824"/>
    </source>
</evidence>
<evidence type="ECO:0000256" key="6">
    <source>
        <dbReference type="ARBA" id="ARBA00022605"/>
    </source>
</evidence>
<dbReference type="Pfam" id="PF01063">
    <property type="entry name" value="Aminotran_4"/>
    <property type="match status" value="1"/>
</dbReference>
<evidence type="ECO:0000256" key="14">
    <source>
        <dbReference type="RuleBase" id="RU004517"/>
    </source>
</evidence>
<evidence type="ECO:0000256" key="12">
    <source>
        <dbReference type="RuleBase" id="RU004106"/>
    </source>
</evidence>
<keyword evidence="8 14" id="KW-0100">Branched-chain amino acid biosynthesis</keyword>
<proteinExistence type="inferred from homology"/>
<accession>A0ABS6F4Y5</accession>
<evidence type="ECO:0000256" key="13">
    <source>
        <dbReference type="RuleBase" id="RU004516"/>
    </source>
</evidence>
<keyword evidence="17" id="KW-1185">Reference proteome</keyword>
<protein>
    <recommendedName>
        <fullName evidence="14">Branched-chain-amino-acid aminotransferase</fullName>
        <ecNumber evidence="14">2.6.1.42</ecNumber>
    </recommendedName>
</protein>
<dbReference type="EMBL" id="JAHLQN010000001">
    <property type="protein sequence ID" value="MBU5625352.1"/>
    <property type="molecule type" value="Genomic_DNA"/>
</dbReference>
<comment type="pathway">
    <text evidence="3 15">Amino-acid biosynthesis; L-valine biosynthesis; L-valine from pyruvate: step 4/4.</text>
</comment>
<keyword evidence="6 14" id="KW-0028">Amino-acid biosynthesis</keyword>
<comment type="catalytic activity">
    <reaction evidence="9 14">
        <text>L-valine + 2-oxoglutarate = 3-methyl-2-oxobutanoate + L-glutamate</text>
        <dbReference type="Rhea" id="RHEA:24813"/>
        <dbReference type="ChEBI" id="CHEBI:11851"/>
        <dbReference type="ChEBI" id="CHEBI:16810"/>
        <dbReference type="ChEBI" id="CHEBI:29985"/>
        <dbReference type="ChEBI" id="CHEBI:57762"/>
        <dbReference type="EC" id="2.6.1.42"/>
    </reaction>
</comment>
<gene>
    <name evidence="16" type="ORF">KQI82_00185</name>
</gene>
<evidence type="ECO:0000256" key="3">
    <source>
        <dbReference type="ARBA" id="ARBA00004931"/>
    </source>
</evidence>
<sequence>MALTITRTQYPKTKPQDYSKGFGNILTDHMFLMDYTEAEGWHDPRILPFGALALTPATMCFHYGQEIFEGMKAYRTEDGRLLLFRPMDHMRRLNHSCERICIPQVCEEELLDYLKELLKTDLDWIQDSNVDSIYIRPMIIATEPVFGARPAKDYTCMAMLTPGRPHIPKGPKPVRIYVEKEQARAVRGGTGTAKCAGNYASTFAAQAKAKAQGYTQVLWLDGAERRYVEEMGQMNIFFVIKGELITPDLSGTILDGITRRSLLAIAKDLGYQTVERRISIQEIMTAHADGTLQEAFGCGTGACIAPVGELTYGECHMNIGNGSIGTVTFTLFERLTQIQRGLVPDPYGWTMEV</sequence>
<dbReference type="PANTHER" id="PTHR11825">
    <property type="entry name" value="SUBGROUP IIII AMINOTRANSFERASE"/>
    <property type="match status" value="1"/>
</dbReference>
<comment type="similarity">
    <text evidence="5 12">Belongs to the class-IV pyridoxal-phosphate-dependent aminotransferase family.</text>
</comment>
<dbReference type="RefSeq" id="WP_216557014.1">
    <property type="nucleotide sequence ID" value="NZ_JAHLQN010000001.1"/>
</dbReference>
<dbReference type="GO" id="GO:0004084">
    <property type="term" value="F:branched-chain-amino-acid transaminase activity"/>
    <property type="evidence" value="ECO:0007669"/>
    <property type="project" value="UniProtKB-EC"/>
</dbReference>
<dbReference type="InterPro" id="IPR018300">
    <property type="entry name" value="Aminotrans_IV_CS"/>
</dbReference>
<evidence type="ECO:0000256" key="4">
    <source>
        <dbReference type="ARBA" id="ARBA00005072"/>
    </source>
</evidence>
<evidence type="ECO:0000256" key="5">
    <source>
        <dbReference type="ARBA" id="ARBA00009320"/>
    </source>
</evidence>
<dbReference type="PIRSF" id="PIRSF006468">
    <property type="entry name" value="BCAT1"/>
    <property type="match status" value="1"/>
</dbReference>
<keyword evidence="14 16" id="KW-0808">Transferase</keyword>
<evidence type="ECO:0000256" key="11">
    <source>
        <dbReference type="ARBA" id="ARBA00049229"/>
    </source>
</evidence>
<evidence type="ECO:0000256" key="10">
    <source>
        <dbReference type="ARBA" id="ARBA00048798"/>
    </source>
</evidence>
<dbReference type="NCBIfam" id="NF009897">
    <property type="entry name" value="PRK13357.1"/>
    <property type="match status" value="1"/>
</dbReference>
<comment type="catalytic activity">
    <reaction evidence="10 14">
        <text>L-isoleucine + 2-oxoglutarate = (S)-3-methyl-2-oxopentanoate + L-glutamate</text>
        <dbReference type="Rhea" id="RHEA:24801"/>
        <dbReference type="ChEBI" id="CHEBI:16810"/>
        <dbReference type="ChEBI" id="CHEBI:29985"/>
        <dbReference type="ChEBI" id="CHEBI:35146"/>
        <dbReference type="ChEBI" id="CHEBI:58045"/>
        <dbReference type="EC" id="2.6.1.42"/>
    </reaction>
</comment>
<dbReference type="NCBIfam" id="TIGR01123">
    <property type="entry name" value="ilvE_II"/>
    <property type="match status" value="1"/>
</dbReference>
<dbReference type="EC" id="2.6.1.42" evidence="14"/>
<keyword evidence="14 16" id="KW-0032">Aminotransferase</keyword>
<comment type="cofactor">
    <cofactor evidence="1 13">
        <name>pyridoxal 5'-phosphate</name>
        <dbReference type="ChEBI" id="CHEBI:597326"/>
    </cofactor>
</comment>
<dbReference type="InterPro" id="IPR033939">
    <property type="entry name" value="BCAT_family"/>
</dbReference>
<dbReference type="PANTHER" id="PTHR11825:SF44">
    <property type="entry name" value="BRANCHED-CHAIN-AMINO-ACID AMINOTRANSFERASE"/>
    <property type="match status" value="1"/>
</dbReference>
<evidence type="ECO:0000256" key="9">
    <source>
        <dbReference type="ARBA" id="ARBA00048212"/>
    </source>
</evidence>
<evidence type="ECO:0000256" key="8">
    <source>
        <dbReference type="ARBA" id="ARBA00023304"/>
    </source>
</evidence>
<dbReference type="CDD" id="cd01557">
    <property type="entry name" value="BCAT_beta_family"/>
    <property type="match status" value="1"/>
</dbReference>
<comment type="pathway">
    <text evidence="4 15">Amino-acid biosynthesis; L-leucine biosynthesis; L-leucine from 3-methyl-2-oxobutanoate: step 4/4.</text>
</comment>